<organism evidence="1">
    <name type="scientific">marine sediment metagenome</name>
    <dbReference type="NCBI Taxonomy" id="412755"/>
    <lineage>
        <taxon>unclassified sequences</taxon>
        <taxon>metagenomes</taxon>
        <taxon>ecological metagenomes</taxon>
    </lineage>
</organism>
<comment type="caution">
    <text evidence="1">The sequence shown here is derived from an EMBL/GenBank/DDBJ whole genome shotgun (WGS) entry which is preliminary data.</text>
</comment>
<reference evidence="1" key="1">
    <citation type="journal article" date="2015" name="Nature">
        <title>Complex archaea that bridge the gap between prokaryotes and eukaryotes.</title>
        <authorList>
            <person name="Spang A."/>
            <person name="Saw J.H."/>
            <person name="Jorgensen S.L."/>
            <person name="Zaremba-Niedzwiedzka K."/>
            <person name="Martijn J."/>
            <person name="Lind A.E."/>
            <person name="van Eijk R."/>
            <person name="Schleper C."/>
            <person name="Guy L."/>
            <person name="Ettema T.J."/>
        </authorList>
    </citation>
    <scope>NUCLEOTIDE SEQUENCE</scope>
</reference>
<feature type="non-terminal residue" evidence="1">
    <location>
        <position position="132"/>
    </location>
</feature>
<dbReference type="AlphaFoldDB" id="A0A0F9DR82"/>
<gene>
    <name evidence="1" type="ORF">LCGC14_2515550</name>
</gene>
<name>A0A0F9DR82_9ZZZZ</name>
<protein>
    <submittedName>
        <fullName evidence="1">Uncharacterized protein</fullName>
    </submittedName>
</protein>
<proteinExistence type="predicted"/>
<sequence>MNIVRRLSDGLVQYITTEPYELTNKYYKSDGIKAMDIKDTTHEVLKNITLPSDFYRGVYTYNNGIWVIINQSLLDNIIEEEKNIRVTEIEERHETLGKKEYKILRDKIQNARYRGVISSPEFKQLRRFVKPI</sequence>
<dbReference type="EMBL" id="LAZR01040453">
    <property type="protein sequence ID" value="KKL14448.1"/>
    <property type="molecule type" value="Genomic_DNA"/>
</dbReference>
<evidence type="ECO:0000313" key="1">
    <source>
        <dbReference type="EMBL" id="KKL14448.1"/>
    </source>
</evidence>
<accession>A0A0F9DR82</accession>